<feature type="active site" description="Proton donor" evidence="4">
    <location>
        <position position="340"/>
    </location>
</feature>
<evidence type="ECO:0000259" key="6">
    <source>
        <dbReference type="Pfam" id="PF06441"/>
    </source>
</evidence>
<dbReference type="Proteomes" id="UP000605986">
    <property type="component" value="Unassembled WGS sequence"/>
</dbReference>
<feature type="chain" id="PRO_5034064203" evidence="5">
    <location>
        <begin position="19"/>
        <end position="430"/>
    </location>
</feature>
<dbReference type="AlphaFoldDB" id="A0A8H4JB12"/>
<accession>A0A8H4JB12</accession>
<keyword evidence="2" id="KW-0058">Aromatic hydrocarbons catabolism</keyword>
<dbReference type="InterPro" id="IPR016292">
    <property type="entry name" value="Epoxide_hydrolase"/>
</dbReference>
<evidence type="ECO:0000313" key="8">
    <source>
        <dbReference type="Proteomes" id="UP000605986"/>
    </source>
</evidence>
<gene>
    <name evidence="7" type="ORF">F53441_14579</name>
</gene>
<keyword evidence="3 7" id="KW-0378">Hydrolase</keyword>
<dbReference type="PANTHER" id="PTHR21661:SF35">
    <property type="entry name" value="EPOXIDE HYDROLASE"/>
    <property type="match status" value="1"/>
</dbReference>
<feature type="active site" description="Proton acceptor" evidence="4">
    <location>
        <position position="399"/>
    </location>
</feature>
<evidence type="ECO:0000313" key="7">
    <source>
        <dbReference type="EMBL" id="KAF4415950.1"/>
    </source>
</evidence>
<evidence type="ECO:0000256" key="5">
    <source>
        <dbReference type="SAM" id="SignalP"/>
    </source>
</evidence>
<name>A0A8H4JB12_9HYPO</name>
<dbReference type="GO" id="GO:0097176">
    <property type="term" value="P:epoxide metabolic process"/>
    <property type="evidence" value="ECO:0007669"/>
    <property type="project" value="TreeGrafter"/>
</dbReference>
<dbReference type="InterPro" id="IPR010497">
    <property type="entry name" value="Epoxide_hydro_N"/>
</dbReference>
<dbReference type="PANTHER" id="PTHR21661">
    <property type="entry name" value="EPOXIDE HYDROLASE 1-RELATED"/>
    <property type="match status" value="1"/>
</dbReference>
<evidence type="ECO:0000256" key="1">
    <source>
        <dbReference type="ARBA" id="ARBA00010088"/>
    </source>
</evidence>
<reference evidence="7" key="1">
    <citation type="submission" date="2020-01" db="EMBL/GenBank/DDBJ databases">
        <title>Identification and distribution of gene clusters putatively required for synthesis of sphingolipid metabolism inhibitors in phylogenetically diverse species of the filamentous fungus Fusarium.</title>
        <authorList>
            <person name="Kim H.-S."/>
            <person name="Busman M."/>
            <person name="Brown D.W."/>
            <person name="Divon H."/>
            <person name="Uhlig S."/>
            <person name="Proctor R.H."/>
        </authorList>
    </citation>
    <scope>NUCLEOTIDE SEQUENCE</scope>
    <source>
        <strain evidence="7">NRRL 53441</strain>
    </source>
</reference>
<evidence type="ECO:0000256" key="4">
    <source>
        <dbReference type="PIRSR" id="PIRSR001112-1"/>
    </source>
</evidence>
<feature type="signal peptide" evidence="5">
    <location>
        <begin position="1"/>
        <end position="18"/>
    </location>
</feature>
<dbReference type="OrthoDB" id="6431331at2759"/>
<evidence type="ECO:0000256" key="2">
    <source>
        <dbReference type="ARBA" id="ARBA00022797"/>
    </source>
</evidence>
<sequence>MLLPWLIICISSALPAAGESFSLPNINAVFEKPPKPFEIHVNPHFIEDTRKRVANARAPLFINEPSDGPSQQNFTAVRDFWVNKYNWNETQSSINKRLKQFTTVVEPVIDNATYPVALHFVHHRSPRDDAIPLLFIHGWPGSFLEVMHIIGNLTNPPNSSLPAFHVVAPSIPGFGFSPAPKHSGFGPFKAAHAFNTLMHQLNYTKYVIQGGDFGGVILRYQANLFPDSVVSILSNFWVIQPSNNDIRKLSEGLATPDEKSYIENIEKYINQGSGYRLIMQTEPLSLAYAITDSPMGNAMWMYAIMQRVIDPALTTWTPEEIITWSMMYYIQGPYGAERIYKEVANNGGFEVLDLGTLPLVHVPVAISQFPYDLPYRLPLDWAKRGGNVLKRNVHDRGGHFAAWEVPDLLLGDIWSWFGDKKASGTGVFAH</sequence>
<comment type="caution">
    <text evidence="7">The sequence shown here is derived from an EMBL/GenBank/DDBJ whole genome shotgun (WGS) entry which is preliminary data.</text>
</comment>
<dbReference type="InterPro" id="IPR029058">
    <property type="entry name" value="AB_hydrolase_fold"/>
</dbReference>
<dbReference type="PRINTS" id="PR00412">
    <property type="entry name" value="EPOXHYDRLASE"/>
</dbReference>
<organism evidence="7 8">
    <name type="scientific">Fusarium austroafricanum</name>
    <dbReference type="NCBI Taxonomy" id="2364996"/>
    <lineage>
        <taxon>Eukaryota</taxon>
        <taxon>Fungi</taxon>
        <taxon>Dikarya</taxon>
        <taxon>Ascomycota</taxon>
        <taxon>Pezizomycotina</taxon>
        <taxon>Sordariomycetes</taxon>
        <taxon>Hypocreomycetidae</taxon>
        <taxon>Hypocreales</taxon>
        <taxon>Nectriaceae</taxon>
        <taxon>Fusarium</taxon>
        <taxon>Fusarium concolor species complex</taxon>
    </lineage>
</organism>
<keyword evidence="8" id="KW-1185">Reference proteome</keyword>
<dbReference type="Gene3D" id="3.40.50.1820">
    <property type="entry name" value="alpha/beta hydrolase"/>
    <property type="match status" value="1"/>
</dbReference>
<feature type="domain" description="Epoxide hydrolase N-terminal" evidence="6">
    <location>
        <begin position="34"/>
        <end position="146"/>
    </location>
</feature>
<dbReference type="InterPro" id="IPR000639">
    <property type="entry name" value="Epox_hydrolase-like"/>
</dbReference>
<dbReference type="PIRSF" id="PIRSF001112">
    <property type="entry name" value="Epoxide_hydrolase"/>
    <property type="match status" value="1"/>
</dbReference>
<proteinExistence type="inferred from homology"/>
<feature type="active site" description="Nucleophile" evidence="4">
    <location>
        <position position="212"/>
    </location>
</feature>
<dbReference type="SUPFAM" id="SSF53474">
    <property type="entry name" value="alpha/beta-Hydrolases"/>
    <property type="match status" value="1"/>
</dbReference>
<dbReference type="GO" id="GO:0004301">
    <property type="term" value="F:epoxide hydrolase activity"/>
    <property type="evidence" value="ECO:0007669"/>
    <property type="project" value="TreeGrafter"/>
</dbReference>
<dbReference type="EMBL" id="JAADJG010001462">
    <property type="protein sequence ID" value="KAF4415950.1"/>
    <property type="molecule type" value="Genomic_DNA"/>
</dbReference>
<keyword evidence="5" id="KW-0732">Signal</keyword>
<protein>
    <submittedName>
        <fullName evidence="7">Putative epoxide hydrolase</fullName>
    </submittedName>
</protein>
<comment type="similarity">
    <text evidence="1">Belongs to the peptidase S33 family.</text>
</comment>
<dbReference type="Pfam" id="PF06441">
    <property type="entry name" value="EHN"/>
    <property type="match status" value="1"/>
</dbReference>
<evidence type="ECO:0000256" key="3">
    <source>
        <dbReference type="ARBA" id="ARBA00022801"/>
    </source>
</evidence>